<evidence type="ECO:0000313" key="3">
    <source>
        <dbReference type="Proteomes" id="UP001190700"/>
    </source>
</evidence>
<dbReference type="PANTHER" id="PTHR47447">
    <property type="entry name" value="OS03G0856100 PROTEIN"/>
    <property type="match status" value="1"/>
</dbReference>
<dbReference type="EMBL" id="LGRX02013431">
    <property type="protein sequence ID" value="KAK3266105.1"/>
    <property type="molecule type" value="Genomic_DNA"/>
</dbReference>
<evidence type="ECO:0000313" key="2">
    <source>
        <dbReference type="EMBL" id="KAK3266105.1"/>
    </source>
</evidence>
<proteinExistence type="predicted"/>
<keyword evidence="3" id="KW-1185">Reference proteome</keyword>
<dbReference type="AlphaFoldDB" id="A0AAE0KZF0"/>
<sequence>MPAGLTPSVLTFNPLLDGLHVNGNNAEAEALLGEASQRGVYGTPTQYTVHLASLDIQGMSRGAAITALRVWLRGLCDRAVDGEQLPGMLQVTGLAAVRHGSPSREQQLQQGVEGLLVELGSPFTVLPEGGVRIFRAETTPEVYTWLRDLKSHYSPISTAPNDLLADTRNA</sequence>
<reference evidence="2 3" key="1">
    <citation type="journal article" date="2015" name="Genome Biol. Evol.">
        <title>Comparative Genomics of a Bacterivorous Green Alga Reveals Evolutionary Causalities and Consequences of Phago-Mixotrophic Mode of Nutrition.</title>
        <authorList>
            <person name="Burns J.A."/>
            <person name="Paasch A."/>
            <person name="Narechania A."/>
            <person name="Kim E."/>
        </authorList>
    </citation>
    <scope>NUCLEOTIDE SEQUENCE [LARGE SCALE GENOMIC DNA]</scope>
    <source>
        <strain evidence="2 3">PLY_AMNH</strain>
    </source>
</reference>
<dbReference type="Proteomes" id="UP001190700">
    <property type="component" value="Unassembled WGS sequence"/>
</dbReference>
<organism evidence="2 3">
    <name type="scientific">Cymbomonas tetramitiformis</name>
    <dbReference type="NCBI Taxonomy" id="36881"/>
    <lineage>
        <taxon>Eukaryota</taxon>
        <taxon>Viridiplantae</taxon>
        <taxon>Chlorophyta</taxon>
        <taxon>Pyramimonadophyceae</taxon>
        <taxon>Pyramimonadales</taxon>
        <taxon>Pyramimonadaceae</taxon>
        <taxon>Cymbomonas</taxon>
    </lineage>
</organism>
<accession>A0AAE0KZF0</accession>
<gene>
    <name evidence="2" type="ORF">CYMTET_25249</name>
</gene>
<name>A0AAE0KZF0_9CHLO</name>
<comment type="caution">
    <text evidence="2">The sequence shown here is derived from an EMBL/GenBank/DDBJ whole genome shotgun (WGS) entry which is preliminary data.</text>
</comment>
<dbReference type="PANTHER" id="PTHR47447:SF28">
    <property type="entry name" value="PENTACOTRIPEPTIDE-REPEAT REGION OF PRORP DOMAIN-CONTAINING PROTEIN"/>
    <property type="match status" value="1"/>
</dbReference>
<protein>
    <submittedName>
        <fullName evidence="2">Uncharacterized protein</fullName>
    </submittedName>
</protein>
<keyword evidence="1" id="KW-0677">Repeat</keyword>
<evidence type="ECO:0000256" key="1">
    <source>
        <dbReference type="ARBA" id="ARBA00022737"/>
    </source>
</evidence>